<proteinExistence type="inferred from homology"/>
<reference evidence="3 4" key="1">
    <citation type="submission" date="2020-08" db="EMBL/GenBank/DDBJ databases">
        <title>Functional genomics of gut bacteria from endangered species of beetles.</title>
        <authorList>
            <person name="Carlos-Shanley C."/>
        </authorList>
    </citation>
    <scope>NUCLEOTIDE SEQUENCE [LARGE SCALE GENOMIC DNA]</scope>
    <source>
        <strain evidence="3 4">S00198</strain>
    </source>
</reference>
<evidence type="ECO:0000256" key="2">
    <source>
        <dbReference type="SAM" id="SignalP"/>
    </source>
</evidence>
<protein>
    <submittedName>
        <fullName evidence="3">Tripartite-type tricarboxylate transporter receptor subunit TctC</fullName>
    </submittedName>
</protein>
<dbReference type="Gene3D" id="3.40.190.10">
    <property type="entry name" value="Periplasmic binding protein-like II"/>
    <property type="match status" value="1"/>
</dbReference>
<keyword evidence="3" id="KW-0675">Receptor</keyword>
<dbReference type="Proteomes" id="UP000575083">
    <property type="component" value="Unassembled WGS sequence"/>
</dbReference>
<dbReference type="InterPro" id="IPR005064">
    <property type="entry name" value="BUG"/>
</dbReference>
<comment type="similarity">
    <text evidence="1">Belongs to the UPF0065 (bug) family.</text>
</comment>
<accession>A0A7X0PLF0</accession>
<gene>
    <name evidence="3" type="ORF">HNP48_006490</name>
</gene>
<feature type="chain" id="PRO_5030898020" evidence="2">
    <location>
        <begin position="28"/>
        <end position="331"/>
    </location>
</feature>
<feature type="signal peptide" evidence="2">
    <location>
        <begin position="1"/>
        <end position="27"/>
    </location>
</feature>
<keyword evidence="2" id="KW-0732">Signal</keyword>
<comment type="caution">
    <text evidence="3">The sequence shown here is derived from an EMBL/GenBank/DDBJ whole genome shotgun (WGS) entry which is preliminary data.</text>
</comment>
<dbReference type="SUPFAM" id="SSF53850">
    <property type="entry name" value="Periplasmic binding protein-like II"/>
    <property type="match status" value="1"/>
</dbReference>
<dbReference type="InterPro" id="IPR042100">
    <property type="entry name" value="Bug_dom1"/>
</dbReference>
<evidence type="ECO:0000313" key="4">
    <source>
        <dbReference type="Proteomes" id="UP000575083"/>
    </source>
</evidence>
<dbReference type="PANTHER" id="PTHR42928:SF5">
    <property type="entry name" value="BLR1237 PROTEIN"/>
    <property type="match status" value="1"/>
</dbReference>
<name>A0A7X0PLF0_9BURK</name>
<dbReference type="AlphaFoldDB" id="A0A7X0PLF0"/>
<dbReference type="CDD" id="cd07012">
    <property type="entry name" value="PBP2_Bug_TTT"/>
    <property type="match status" value="1"/>
</dbReference>
<sequence length="331" mass="34498">MPVPRSRFLSCLVAAAAVLAVPAVAWAQQQQQVYPDRPIKLIVPFAPGGATDILGRLLATALGERLGQPMVVENRAGAGTVVGASIVAKAPADGYTLLLGANTTFTLNPAIRSNLPYDPVRSFTQLGLVADMGLLLVAHNDTPGATLKDVIAQTKAAPEKFSYGSYGTGSSVHFGGEVLKSTTGMKMLHVPFNGSAPNLTALMGGQVQFAVDTVVASTPLIKAGKIKPIVALGAQRLALLPNVPTVAESGYPGFDMGSWFAFVGPAGLPAPVTSRLEKALADTMASAEFKKKLVDIGMTPSWSNADGLRTRIERELPAMRAVAARADIRGD</sequence>
<evidence type="ECO:0000256" key="1">
    <source>
        <dbReference type="ARBA" id="ARBA00006987"/>
    </source>
</evidence>
<keyword evidence="4" id="KW-1185">Reference proteome</keyword>
<dbReference type="RefSeq" id="WP_184865122.1">
    <property type="nucleotide sequence ID" value="NZ_JACHLK010000023.1"/>
</dbReference>
<dbReference type="Gene3D" id="3.40.190.150">
    <property type="entry name" value="Bordetella uptake gene, domain 1"/>
    <property type="match status" value="1"/>
</dbReference>
<dbReference type="Pfam" id="PF03401">
    <property type="entry name" value="TctC"/>
    <property type="match status" value="1"/>
</dbReference>
<dbReference type="PIRSF" id="PIRSF017082">
    <property type="entry name" value="YflP"/>
    <property type="match status" value="1"/>
</dbReference>
<dbReference type="PANTHER" id="PTHR42928">
    <property type="entry name" value="TRICARBOXYLATE-BINDING PROTEIN"/>
    <property type="match status" value="1"/>
</dbReference>
<organism evidence="3 4">
    <name type="scientific">Acidovorax soli</name>
    <dbReference type="NCBI Taxonomy" id="592050"/>
    <lineage>
        <taxon>Bacteria</taxon>
        <taxon>Pseudomonadati</taxon>
        <taxon>Pseudomonadota</taxon>
        <taxon>Betaproteobacteria</taxon>
        <taxon>Burkholderiales</taxon>
        <taxon>Comamonadaceae</taxon>
        <taxon>Acidovorax</taxon>
    </lineage>
</organism>
<evidence type="ECO:0000313" key="3">
    <source>
        <dbReference type="EMBL" id="MBB6563764.1"/>
    </source>
</evidence>
<dbReference type="EMBL" id="JACHLK010000023">
    <property type="protein sequence ID" value="MBB6563764.1"/>
    <property type="molecule type" value="Genomic_DNA"/>
</dbReference>